<keyword evidence="6 8" id="KW-0472">Membrane</keyword>
<evidence type="ECO:0000256" key="6">
    <source>
        <dbReference type="ARBA" id="ARBA00023136"/>
    </source>
</evidence>
<feature type="region of interest" description="Disordered" evidence="7">
    <location>
        <begin position="1"/>
        <end position="117"/>
    </location>
</feature>
<dbReference type="GO" id="GO:0005886">
    <property type="term" value="C:plasma membrane"/>
    <property type="evidence" value="ECO:0007669"/>
    <property type="project" value="UniProtKB-SubCell"/>
</dbReference>
<sequence>MDKDKLKLSGRKRRASVGTERQHSPSIGRASVGAERQHSPSIGRASVGAERQHTPSIGRASVGTERPRSPSFEGSTVIEAVTVRPPTPDRGDDGPPLDLPASDANATESSSNAQDKMRRNAVLGQTNTGPEPWTMLDYVKRRSIGMPNRINLDAERASIVSVYHGNARDKPELSSKTSVIDAILGTRWSLRQQGTDQDSPDENEEQQSQRCQPRSVLFYPHHAFGVILQQLKRHPRAVRLLIFVLWVAYVTYAVVYNFYIMKADYDWCHAGGLISWTSVVIFLYLVTSKVIIPYAHRIHSLQAELQNRALAFLKDLFSRRQVYVRIIAGALIAVIIVLVTRIGHMIPTTKQLTAVCGYCVIILVTYLLSVEPEEIRWPMVIKNLLLQLIVVYLMMVWALGRVVLECMASKIDFLFGFSKKAAWVLFSQKLPHMLSIELLSSLTLTGSIMHLLYYTGVLQGFLHKTGLVLELITGTTTVEAISGALCTLFGVALAMYMDMGVDRVTLMTVNFATFNGVLAVSKIMYPETDTSVTTYRDLKFMDRDEYNMIDAGVRGAIAVLRLLAQLVAVLIAFIALVNMGNDFIEWLLENVGIPGMDLVKRERAVTVALLYGFSNLAHVGATVAYLTALAPERRHDISSTVPRALLTAVLTNLLTAALVGALVFTHTHPTESGQGAFNATNPLGNATTPYNVSSQDFFKGMNGSIAMFHH</sequence>
<feature type="transmembrane region" description="Helical" evidence="8">
    <location>
        <begin position="433"/>
        <end position="455"/>
    </location>
</feature>
<feature type="compositionally biased region" description="Polar residues" evidence="7">
    <location>
        <begin position="104"/>
        <end position="114"/>
    </location>
</feature>
<gene>
    <name evidence="11" type="primary">SLC28A3_1</name>
    <name evidence="11" type="ORF">FJT64_010963</name>
</gene>
<dbReference type="InterPro" id="IPR011657">
    <property type="entry name" value="CNT_C_dom"/>
</dbReference>
<dbReference type="AlphaFoldDB" id="A0A6A4VH35"/>
<feature type="domain" description="Concentrative nucleoside transporter C-terminal" evidence="10">
    <location>
        <begin position="515"/>
        <end position="597"/>
    </location>
</feature>
<reference evidence="11 12" key="1">
    <citation type="submission" date="2019-07" db="EMBL/GenBank/DDBJ databases">
        <title>Draft genome assembly of a fouling barnacle, Amphibalanus amphitrite (Darwin, 1854): The first reference genome for Thecostraca.</title>
        <authorList>
            <person name="Kim W."/>
        </authorList>
    </citation>
    <scope>NUCLEOTIDE SEQUENCE [LARGE SCALE GENOMIC DNA]</scope>
    <source>
        <strain evidence="11">SNU_AA5</strain>
        <tissue evidence="11">Soma without cirri and trophi</tissue>
    </source>
</reference>
<accession>A0A6A4VH35</accession>
<feature type="domain" description="Concentrative nucleoside transporter C-terminal" evidence="10">
    <location>
        <begin position="598"/>
        <end position="660"/>
    </location>
</feature>
<dbReference type="InterPro" id="IPR002668">
    <property type="entry name" value="CNT_N_dom"/>
</dbReference>
<dbReference type="Pfam" id="PF07662">
    <property type="entry name" value="Nucleos_tra2_C"/>
    <property type="match status" value="2"/>
</dbReference>
<keyword evidence="5 8" id="KW-1133">Transmembrane helix</keyword>
<evidence type="ECO:0000256" key="4">
    <source>
        <dbReference type="ARBA" id="ARBA00022692"/>
    </source>
</evidence>
<keyword evidence="4 8" id="KW-0812">Transmembrane</keyword>
<keyword evidence="12" id="KW-1185">Reference proteome</keyword>
<comment type="similarity">
    <text evidence="2">Belongs to the concentrative nucleoside transporter (CNT) (TC 2.A.41) family.</text>
</comment>
<dbReference type="Pfam" id="PF01773">
    <property type="entry name" value="Nucleos_tra2_N"/>
    <property type="match status" value="1"/>
</dbReference>
<evidence type="ECO:0000256" key="8">
    <source>
        <dbReference type="SAM" id="Phobius"/>
    </source>
</evidence>
<feature type="transmembrane region" description="Helical" evidence="8">
    <location>
        <begin position="240"/>
        <end position="261"/>
    </location>
</feature>
<dbReference type="PANTHER" id="PTHR10590">
    <property type="entry name" value="SODIUM/NUCLEOSIDE COTRANSPORTER"/>
    <property type="match status" value="1"/>
</dbReference>
<dbReference type="EMBL" id="VIIS01001926">
    <property type="protein sequence ID" value="KAF0290864.1"/>
    <property type="molecule type" value="Genomic_DNA"/>
</dbReference>
<dbReference type="OrthoDB" id="6075923at2759"/>
<feature type="transmembrane region" description="Helical" evidence="8">
    <location>
        <begin position="467"/>
        <end position="497"/>
    </location>
</feature>
<feature type="transmembrane region" description="Helical" evidence="8">
    <location>
        <begin position="556"/>
        <end position="577"/>
    </location>
</feature>
<feature type="transmembrane region" description="Helical" evidence="8">
    <location>
        <begin position="322"/>
        <end position="346"/>
    </location>
</feature>
<evidence type="ECO:0000259" key="10">
    <source>
        <dbReference type="Pfam" id="PF07662"/>
    </source>
</evidence>
<keyword evidence="3" id="KW-1003">Cell membrane</keyword>
<organism evidence="11 12">
    <name type="scientific">Amphibalanus amphitrite</name>
    <name type="common">Striped barnacle</name>
    <name type="synonym">Balanus amphitrite</name>
    <dbReference type="NCBI Taxonomy" id="1232801"/>
    <lineage>
        <taxon>Eukaryota</taxon>
        <taxon>Metazoa</taxon>
        <taxon>Ecdysozoa</taxon>
        <taxon>Arthropoda</taxon>
        <taxon>Crustacea</taxon>
        <taxon>Multicrustacea</taxon>
        <taxon>Cirripedia</taxon>
        <taxon>Thoracica</taxon>
        <taxon>Thoracicalcarea</taxon>
        <taxon>Balanomorpha</taxon>
        <taxon>Balanoidea</taxon>
        <taxon>Balanidae</taxon>
        <taxon>Amphibalaninae</taxon>
        <taxon>Amphibalanus</taxon>
    </lineage>
</organism>
<evidence type="ECO:0000256" key="5">
    <source>
        <dbReference type="ARBA" id="ARBA00022989"/>
    </source>
</evidence>
<name>A0A6A4VH35_AMPAM</name>
<evidence type="ECO:0000259" key="9">
    <source>
        <dbReference type="Pfam" id="PF01773"/>
    </source>
</evidence>
<feature type="transmembrane region" description="Helical" evidence="8">
    <location>
        <begin position="352"/>
        <end position="368"/>
    </location>
</feature>
<dbReference type="PANTHER" id="PTHR10590:SF4">
    <property type="entry name" value="SOLUTE CARRIER FAMILY 28 MEMBER 3"/>
    <property type="match status" value="1"/>
</dbReference>
<feature type="transmembrane region" description="Helical" evidence="8">
    <location>
        <begin position="604"/>
        <end position="625"/>
    </location>
</feature>
<proteinExistence type="inferred from homology"/>
<dbReference type="InterPro" id="IPR008276">
    <property type="entry name" value="C_nuclsd_transpt"/>
</dbReference>
<dbReference type="Proteomes" id="UP000440578">
    <property type="component" value="Unassembled WGS sequence"/>
</dbReference>
<evidence type="ECO:0000256" key="3">
    <source>
        <dbReference type="ARBA" id="ARBA00022475"/>
    </source>
</evidence>
<protein>
    <submittedName>
        <fullName evidence="11">Solute carrier family 28 member 3</fullName>
    </submittedName>
</protein>
<comment type="subcellular location">
    <subcellularLocation>
        <location evidence="1">Cell membrane</location>
        <topology evidence="1">Multi-pass membrane protein</topology>
    </subcellularLocation>
</comment>
<evidence type="ECO:0000256" key="1">
    <source>
        <dbReference type="ARBA" id="ARBA00004651"/>
    </source>
</evidence>
<dbReference type="GO" id="GO:0005415">
    <property type="term" value="F:nucleoside:sodium symporter activity"/>
    <property type="evidence" value="ECO:0007669"/>
    <property type="project" value="TreeGrafter"/>
</dbReference>
<evidence type="ECO:0000256" key="2">
    <source>
        <dbReference type="ARBA" id="ARBA00009033"/>
    </source>
</evidence>
<feature type="domain" description="Concentrative nucleoside transporter N-terminal" evidence="9">
    <location>
        <begin position="357"/>
        <end position="427"/>
    </location>
</feature>
<evidence type="ECO:0000256" key="7">
    <source>
        <dbReference type="SAM" id="MobiDB-lite"/>
    </source>
</evidence>
<comment type="caution">
    <text evidence="11">The sequence shown here is derived from an EMBL/GenBank/DDBJ whole genome shotgun (WGS) entry which is preliminary data.</text>
</comment>
<evidence type="ECO:0000313" key="12">
    <source>
        <dbReference type="Proteomes" id="UP000440578"/>
    </source>
</evidence>
<evidence type="ECO:0000313" key="11">
    <source>
        <dbReference type="EMBL" id="KAF0290864.1"/>
    </source>
</evidence>
<feature type="transmembrane region" description="Helical" evidence="8">
    <location>
        <begin position="273"/>
        <end position="292"/>
    </location>
</feature>
<feature type="transmembrane region" description="Helical" evidence="8">
    <location>
        <begin position="645"/>
        <end position="664"/>
    </location>
</feature>
<feature type="transmembrane region" description="Helical" evidence="8">
    <location>
        <begin position="380"/>
        <end position="400"/>
    </location>
</feature>